<accession>A0ABV8YXW5</accession>
<dbReference type="EMBL" id="JBHSFG010000052">
    <property type="protein sequence ID" value="MFC4468738.1"/>
    <property type="molecule type" value="Genomic_DNA"/>
</dbReference>
<evidence type="ECO:0000313" key="2">
    <source>
        <dbReference type="EMBL" id="MFC4468738.1"/>
    </source>
</evidence>
<reference evidence="3" key="1">
    <citation type="journal article" date="2019" name="Int. J. Syst. Evol. Microbiol.">
        <title>The Global Catalogue of Microorganisms (GCM) 10K type strain sequencing project: providing services to taxonomists for standard genome sequencing and annotation.</title>
        <authorList>
            <consortium name="The Broad Institute Genomics Platform"/>
            <consortium name="The Broad Institute Genome Sequencing Center for Infectious Disease"/>
            <person name="Wu L."/>
            <person name="Ma J."/>
        </authorList>
    </citation>
    <scope>NUCLEOTIDE SEQUENCE [LARGE SCALE GENOMIC DNA]</scope>
    <source>
        <strain evidence="3">DT43</strain>
    </source>
</reference>
<dbReference type="NCBIfam" id="TIGR01643">
    <property type="entry name" value="YD_repeat_2x"/>
    <property type="match status" value="1"/>
</dbReference>
<keyword evidence="3" id="KW-1185">Reference proteome</keyword>
<dbReference type="PANTHER" id="PTHR32305">
    <property type="match status" value="1"/>
</dbReference>
<protein>
    <submittedName>
        <fullName evidence="2">RHS repeat domain-containing protein</fullName>
    </submittedName>
</protein>
<dbReference type="InterPro" id="IPR050708">
    <property type="entry name" value="T6SS_VgrG/RHS"/>
</dbReference>
<dbReference type="Proteomes" id="UP001596012">
    <property type="component" value="Unassembled WGS sequence"/>
</dbReference>
<evidence type="ECO:0000256" key="1">
    <source>
        <dbReference type="SAM" id="MobiDB-lite"/>
    </source>
</evidence>
<dbReference type="Pfam" id="PF05593">
    <property type="entry name" value="RHS_repeat"/>
    <property type="match status" value="1"/>
</dbReference>
<sequence>MDLTVTYDAHGAETAWATAGTTTAYQRDDTGRTRRITDPTGLVTELEYDALDNLIRVGRADGREQRCTVRPSGAVARFVDFDGTAVDYTYSSVELPRELRPTPAGAAAPTAPILLDYDGLRRVVRAEGVVHTFRYDSLGRLLEESGPDVVRREYSASGRDQVQHYPDGRRDNSHHDELLRPVSVTLAGAGALPLPAHGVTVGDRLAELSWVGPDRPADVRALGLTTHHDYDAAYRLGAIRHTGPTGAMQHDERALRDPLGIRRLLRTDSPGTDHTLHQVDGLNRIRSTSSGLGGIAPLPSVTAAQADLDAAIADAEAAPYTRRTALTFTPGDLLPVAAPRAAPYTPPATAPTFGAVLEVKNKIRLSSDDIRQIGDFGQVATQLRGELWVMARPGMPTNNLAPAPNMRVFPIPRQPMVVTVPTPVAQQPAESK</sequence>
<feature type="region of interest" description="Disordered" evidence="1">
    <location>
        <begin position="155"/>
        <end position="175"/>
    </location>
</feature>
<dbReference type="RefSeq" id="WP_386346849.1">
    <property type="nucleotide sequence ID" value="NZ_JBHSFG010000052.1"/>
</dbReference>
<proteinExistence type="predicted"/>
<feature type="compositionally biased region" description="Basic and acidic residues" evidence="1">
    <location>
        <begin position="166"/>
        <end position="175"/>
    </location>
</feature>
<dbReference type="Gene3D" id="2.180.10.10">
    <property type="entry name" value="RHS repeat-associated core"/>
    <property type="match status" value="1"/>
</dbReference>
<dbReference type="PANTHER" id="PTHR32305:SF15">
    <property type="entry name" value="PROTEIN RHSA-RELATED"/>
    <property type="match status" value="1"/>
</dbReference>
<dbReference type="InterPro" id="IPR006530">
    <property type="entry name" value="YD"/>
</dbReference>
<comment type="caution">
    <text evidence="2">The sequence shown here is derived from an EMBL/GenBank/DDBJ whole genome shotgun (WGS) entry which is preliminary data.</text>
</comment>
<dbReference type="InterPro" id="IPR031325">
    <property type="entry name" value="RHS_repeat"/>
</dbReference>
<name>A0ABV8YXW5_9ACTN</name>
<evidence type="ECO:0000313" key="3">
    <source>
        <dbReference type="Proteomes" id="UP001596012"/>
    </source>
</evidence>
<gene>
    <name evidence="2" type="ORF">ACFPH6_30110</name>
</gene>
<organism evidence="2 3">
    <name type="scientific">Streptomyces xiangluensis</name>
    <dbReference type="NCBI Taxonomy" id="2665720"/>
    <lineage>
        <taxon>Bacteria</taxon>
        <taxon>Bacillati</taxon>
        <taxon>Actinomycetota</taxon>
        <taxon>Actinomycetes</taxon>
        <taxon>Kitasatosporales</taxon>
        <taxon>Streptomycetaceae</taxon>
        <taxon>Streptomyces</taxon>
    </lineage>
</organism>